<keyword evidence="14" id="KW-1185">Reference proteome</keyword>
<dbReference type="GO" id="GO:1903457">
    <property type="term" value="P:lactate catabolic process"/>
    <property type="evidence" value="ECO:0007669"/>
    <property type="project" value="TreeGrafter"/>
</dbReference>
<keyword evidence="9" id="KW-0411">Iron-sulfur</keyword>
<dbReference type="Pfam" id="PF02754">
    <property type="entry name" value="CCG"/>
    <property type="match status" value="1"/>
</dbReference>
<dbReference type="InterPro" id="IPR017896">
    <property type="entry name" value="4Fe4S_Fe-S-bd"/>
</dbReference>
<evidence type="ECO:0000256" key="2">
    <source>
        <dbReference type="ARBA" id="ARBA00008000"/>
    </source>
</evidence>
<dbReference type="EC" id="1.1.2.4" evidence="10"/>
<keyword evidence="8" id="KW-0408">Iron</keyword>
<name>A0A097ELX8_9GAMM</name>
<keyword evidence="7" id="KW-0560">Oxidoreductase</keyword>
<dbReference type="SUPFAM" id="SSF46548">
    <property type="entry name" value="alpha-helical ferredoxin"/>
    <property type="match status" value="1"/>
</dbReference>
<dbReference type="Pfam" id="PF01565">
    <property type="entry name" value="FAD_binding_4"/>
    <property type="match status" value="1"/>
</dbReference>
<evidence type="ECO:0000313" key="13">
    <source>
        <dbReference type="EMBL" id="AIT08579.1"/>
    </source>
</evidence>
<dbReference type="InterPro" id="IPR016167">
    <property type="entry name" value="FAD-bd_PCMH_sub1"/>
</dbReference>
<evidence type="ECO:0000259" key="12">
    <source>
        <dbReference type="PROSITE" id="PS51387"/>
    </source>
</evidence>
<gene>
    <name evidence="13" type="ORF">LO80_00390</name>
</gene>
<evidence type="ECO:0000256" key="5">
    <source>
        <dbReference type="ARBA" id="ARBA00022827"/>
    </source>
</evidence>
<dbReference type="GO" id="GO:0008720">
    <property type="term" value="F:D-lactate dehydrogenase (NAD+) activity"/>
    <property type="evidence" value="ECO:0007669"/>
    <property type="project" value="TreeGrafter"/>
</dbReference>
<keyword evidence="6" id="KW-0809">Transit peptide</keyword>
<dbReference type="InterPro" id="IPR009051">
    <property type="entry name" value="Helical_ferredxn"/>
</dbReference>
<evidence type="ECO:0000256" key="10">
    <source>
        <dbReference type="ARBA" id="ARBA00038897"/>
    </source>
</evidence>
<dbReference type="SUPFAM" id="SSF55103">
    <property type="entry name" value="FAD-linked oxidases, C-terminal domain"/>
    <property type="match status" value="1"/>
</dbReference>
<evidence type="ECO:0000259" key="11">
    <source>
        <dbReference type="PROSITE" id="PS51379"/>
    </source>
</evidence>
<evidence type="ECO:0000256" key="7">
    <source>
        <dbReference type="ARBA" id="ARBA00023002"/>
    </source>
</evidence>
<dbReference type="PANTHER" id="PTHR11748:SF111">
    <property type="entry name" value="D-LACTATE DEHYDROGENASE, MITOCHONDRIAL-RELATED"/>
    <property type="match status" value="1"/>
</dbReference>
<evidence type="ECO:0000256" key="8">
    <source>
        <dbReference type="ARBA" id="ARBA00023004"/>
    </source>
</evidence>
<feature type="domain" description="FAD-binding PCMH-type" evidence="12">
    <location>
        <begin position="35"/>
        <end position="264"/>
    </location>
</feature>
<dbReference type="OrthoDB" id="9811557at2"/>
<dbReference type="Pfam" id="PF02913">
    <property type="entry name" value="FAD-oxidase_C"/>
    <property type="match status" value="1"/>
</dbReference>
<dbReference type="RefSeq" id="WP_040007540.1">
    <property type="nucleotide sequence ID" value="NZ_CP009574.1"/>
</dbReference>
<dbReference type="GO" id="GO:0046872">
    <property type="term" value="F:metal ion binding"/>
    <property type="evidence" value="ECO:0007669"/>
    <property type="project" value="UniProtKB-KW"/>
</dbReference>
<dbReference type="InterPro" id="IPR036318">
    <property type="entry name" value="FAD-bd_PCMH-like_sf"/>
</dbReference>
<dbReference type="PROSITE" id="PS51379">
    <property type="entry name" value="4FE4S_FER_2"/>
    <property type="match status" value="1"/>
</dbReference>
<dbReference type="Gene3D" id="3.30.43.10">
    <property type="entry name" value="Uridine Diphospho-n-acetylenolpyruvylglucosamine Reductase, domain 2"/>
    <property type="match status" value="1"/>
</dbReference>
<dbReference type="PROSITE" id="PS51387">
    <property type="entry name" value="FAD_PCMH"/>
    <property type="match status" value="1"/>
</dbReference>
<dbReference type="Proteomes" id="UP000029672">
    <property type="component" value="Chromosome"/>
</dbReference>
<dbReference type="Gene3D" id="3.30.465.10">
    <property type="match status" value="1"/>
</dbReference>
<dbReference type="Gene3D" id="1.10.45.10">
    <property type="entry name" value="Vanillyl-alcohol Oxidase, Chain A, domain 4"/>
    <property type="match status" value="1"/>
</dbReference>
<dbReference type="GO" id="GO:0004458">
    <property type="term" value="F:D-lactate dehydrogenase (cytochrome) activity"/>
    <property type="evidence" value="ECO:0007669"/>
    <property type="project" value="UniProtKB-EC"/>
</dbReference>
<dbReference type="Gene3D" id="1.10.1060.10">
    <property type="entry name" value="Alpha-helical ferredoxin"/>
    <property type="match status" value="1"/>
</dbReference>
<accession>A0A097ELX8</accession>
<reference evidence="13 14" key="1">
    <citation type="submission" date="2014-10" db="EMBL/GenBank/DDBJ databases">
        <title>Whole genome sequence of Francisella endociliophora strain FSC1006, isolated from a laboratory culture of the marine ciliate Euplotes raikovi.</title>
        <authorList>
            <person name="Granberg M."/>
            <person name="Backman S."/>
            <person name="Lundmark E."/>
            <person name="Nilsson E."/>
            <person name="Karlsson E."/>
            <person name="Thelaus J."/>
            <person name="Ohrman C."/>
            <person name="Larkeryd A."/>
            <person name="Stenberg P."/>
        </authorList>
    </citation>
    <scope>NUCLEOTIDE SEQUENCE [LARGE SCALE GENOMIC DNA]</scope>
    <source>
        <strain evidence="13 14">FSC1006</strain>
    </source>
</reference>
<dbReference type="eggNOG" id="COG0277">
    <property type="taxonomic scope" value="Bacteria"/>
</dbReference>
<dbReference type="InterPro" id="IPR016169">
    <property type="entry name" value="FAD-bd_PCMH_sub2"/>
</dbReference>
<dbReference type="PANTHER" id="PTHR11748">
    <property type="entry name" value="D-LACTATE DEHYDROGENASE"/>
    <property type="match status" value="1"/>
</dbReference>
<dbReference type="InterPro" id="IPR004017">
    <property type="entry name" value="Cys_rich_dom"/>
</dbReference>
<feature type="domain" description="4Fe-4S ferredoxin-type" evidence="11">
    <location>
        <begin position="528"/>
        <end position="559"/>
    </location>
</feature>
<evidence type="ECO:0000313" key="14">
    <source>
        <dbReference type="Proteomes" id="UP000029672"/>
    </source>
</evidence>
<dbReference type="EMBL" id="CP009574">
    <property type="protein sequence ID" value="AIT08579.1"/>
    <property type="molecule type" value="Genomic_DNA"/>
</dbReference>
<dbReference type="STRING" id="1547445.LO80_00390"/>
<evidence type="ECO:0000256" key="6">
    <source>
        <dbReference type="ARBA" id="ARBA00022946"/>
    </source>
</evidence>
<dbReference type="InterPro" id="IPR006094">
    <property type="entry name" value="Oxid_FAD_bind_N"/>
</dbReference>
<protein>
    <recommendedName>
        <fullName evidence="10">D-lactate dehydrogenase (cytochrome)</fullName>
        <ecNumber evidence="10">1.1.2.4</ecNumber>
    </recommendedName>
</protein>
<dbReference type="eggNOG" id="COG0247">
    <property type="taxonomic scope" value="Bacteria"/>
</dbReference>
<dbReference type="Pfam" id="PF13183">
    <property type="entry name" value="Fer4_8"/>
    <property type="match status" value="1"/>
</dbReference>
<dbReference type="AlphaFoldDB" id="A0A097ELX8"/>
<dbReference type="GO" id="GO:0051536">
    <property type="term" value="F:iron-sulfur cluster binding"/>
    <property type="evidence" value="ECO:0007669"/>
    <property type="project" value="UniProtKB-KW"/>
</dbReference>
<evidence type="ECO:0000256" key="3">
    <source>
        <dbReference type="ARBA" id="ARBA00022630"/>
    </source>
</evidence>
<evidence type="ECO:0000256" key="9">
    <source>
        <dbReference type="ARBA" id="ARBA00023014"/>
    </source>
</evidence>
<evidence type="ECO:0000256" key="4">
    <source>
        <dbReference type="ARBA" id="ARBA00022723"/>
    </source>
</evidence>
<dbReference type="InterPro" id="IPR016166">
    <property type="entry name" value="FAD-bd_PCMH"/>
</dbReference>
<evidence type="ECO:0000256" key="1">
    <source>
        <dbReference type="ARBA" id="ARBA00001974"/>
    </source>
</evidence>
<dbReference type="HOGENOM" id="CLU_013688_0_0_6"/>
<proteinExistence type="inferred from homology"/>
<dbReference type="InterPro" id="IPR016171">
    <property type="entry name" value="Vanillyl_alc_oxidase_C-sub2"/>
</dbReference>
<dbReference type="InterPro" id="IPR004113">
    <property type="entry name" value="FAD-bd_oxidored_4_C"/>
</dbReference>
<keyword evidence="4" id="KW-0479">Metal-binding</keyword>
<dbReference type="Gene3D" id="3.30.70.2740">
    <property type="match status" value="1"/>
</dbReference>
<dbReference type="GO" id="GO:0071949">
    <property type="term" value="F:FAD binding"/>
    <property type="evidence" value="ECO:0007669"/>
    <property type="project" value="InterPro"/>
</dbReference>
<dbReference type="InterPro" id="IPR017900">
    <property type="entry name" value="4Fe4S_Fe_S_CS"/>
</dbReference>
<keyword evidence="5" id="KW-0274">FAD</keyword>
<comment type="cofactor">
    <cofactor evidence="1">
        <name>FAD</name>
        <dbReference type="ChEBI" id="CHEBI:57692"/>
    </cofactor>
</comment>
<keyword evidence="3" id="KW-0285">Flavoprotein</keyword>
<dbReference type="KEGG" id="frf:LO80_00390"/>
<comment type="similarity">
    <text evidence="2">Belongs to the FAD-binding oxidoreductase/transferase type 4 family.</text>
</comment>
<dbReference type="InterPro" id="IPR016164">
    <property type="entry name" value="FAD-linked_Oxase-like_C"/>
</dbReference>
<dbReference type="SUPFAM" id="SSF56176">
    <property type="entry name" value="FAD-binding/transporter-associated domain-like"/>
    <property type="match status" value="1"/>
</dbReference>
<sequence length="906" mass="101705">MLQKFISKLDNFLNTKQIIQNELLRYAYSTDASLYRMVPKLVLIVKNENEVIEVIKLASQYDIKLTFRTAGTSLSGQAVTDEVLVVLGADAWLNYKTIDDGRKIKLEPSIIGAEANKYLKIYDRKIGPDPGSINTAKIGGIIANNSSGMCCGTAKNSYSTLDSMRIIFANGSVLDTSCNISVERFKQDQQEFINSIIEIRQQIVQSQELVDFIRKKFSIKNTSGYSLNAFLDFEDPIEIIERLIIGSEGTLGFVSSVTLNTVPEYKHKALNLIYGQLDKLISLTTKLAPLNPSSVELLDYLSLKSVSGVAELQPFLVSLDNENIAAIMVELAEEDEQALEAKLNKVNAYISESNISHQVGFRKGESEIQTLWKARNGVLPTVAGQRPNGSSVLIEDIAVNILDLPSLVVDIKKLLNKYNYTNAAIFGHVLAGNIHFVLTPDFNDKKQVIEYDSFMHELTSLVAEKYNGSLKAEHGSGRNISPFAIVEWGEKCWGIMWQIKKLFDPQNILNPDVKLTNDKNLHTKNLKELNSVDNQIDKCMECGFCEPVCPSRNLSLTPRQRNTVARKIDKLEGQQKQQWLKDYQYYGIETCATTSLCKTRCPVDIDTGAFILSKKEQQNKLVNHAREINIAKQKVKLGNFAGNILGKKNLHNLTQNIHGKFKSIPIYLETMPEVQKSKFIDSQVSDKKKVLLLPSCPNRIFAGDKTYEKYPNQLILEKLGFEVNYPNNLNRQCCGQMYHSQANNEQLQTSQELLKSSMDFSAYDYVVTDNSSCANFAKDQNIKISNINNLILDNIDSLGLTKKFSKVALHIDCSTRKQNIDSRYIQAINKCCSEVITPERIYCCGFAGDKGFTTPELNATSLDSLRSQIEGCEIGVSFNRSCQIGLSYHSDLKYISFTELLLECLE</sequence>
<dbReference type="PROSITE" id="PS00198">
    <property type="entry name" value="4FE4S_FER_1"/>
    <property type="match status" value="1"/>
</dbReference>
<organism evidence="13 14">
    <name type="scientific">Candidatus Francisella endociliophora</name>
    <dbReference type="NCBI Taxonomy" id="653937"/>
    <lineage>
        <taxon>Bacteria</taxon>
        <taxon>Pseudomonadati</taxon>
        <taxon>Pseudomonadota</taxon>
        <taxon>Gammaproteobacteria</taxon>
        <taxon>Thiotrichales</taxon>
        <taxon>Francisellaceae</taxon>
        <taxon>Francisella</taxon>
    </lineage>
</organism>